<evidence type="ECO:0000256" key="3">
    <source>
        <dbReference type="ARBA" id="ARBA00023082"/>
    </source>
</evidence>
<keyword evidence="8" id="KW-1185">Reference proteome</keyword>
<dbReference type="PANTHER" id="PTHR43133">
    <property type="entry name" value="RNA POLYMERASE ECF-TYPE SIGMA FACTO"/>
    <property type="match status" value="1"/>
</dbReference>
<accession>A0ABV3Z6U1</accession>
<feature type="domain" description="RNA polymerase sigma-70 region 2" evidence="5">
    <location>
        <begin position="9"/>
        <end position="73"/>
    </location>
</feature>
<dbReference type="EMBL" id="JBEHZE010000001">
    <property type="protein sequence ID" value="MEX6634515.1"/>
    <property type="molecule type" value="Genomic_DNA"/>
</dbReference>
<keyword evidence="2" id="KW-0805">Transcription regulation</keyword>
<dbReference type="RefSeq" id="WP_369314496.1">
    <property type="nucleotide sequence ID" value="NZ_JBEHZE010000001.1"/>
</dbReference>
<dbReference type="Pfam" id="PF08281">
    <property type="entry name" value="Sigma70_r4_2"/>
    <property type="match status" value="1"/>
</dbReference>
<proteinExistence type="inferred from homology"/>
<dbReference type="Gene3D" id="1.10.1740.10">
    <property type="match status" value="1"/>
</dbReference>
<dbReference type="Pfam" id="PF04542">
    <property type="entry name" value="Sigma70_r2"/>
    <property type="match status" value="1"/>
</dbReference>
<dbReference type="SUPFAM" id="SSF88946">
    <property type="entry name" value="Sigma2 domain of RNA polymerase sigma factors"/>
    <property type="match status" value="1"/>
</dbReference>
<keyword evidence="3" id="KW-0731">Sigma factor</keyword>
<organism evidence="7 8">
    <name type="scientific">Hyphococcus lacteus</name>
    <dbReference type="NCBI Taxonomy" id="3143536"/>
    <lineage>
        <taxon>Bacteria</taxon>
        <taxon>Pseudomonadati</taxon>
        <taxon>Pseudomonadota</taxon>
        <taxon>Alphaproteobacteria</taxon>
        <taxon>Parvularculales</taxon>
        <taxon>Parvularculaceae</taxon>
        <taxon>Hyphococcus</taxon>
    </lineage>
</organism>
<comment type="similarity">
    <text evidence="1">Belongs to the sigma-70 factor family. ECF subfamily.</text>
</comment>
<dbReference type="InterPro" id="IPR013249">
    <property type="entry name" value="RNA_pol_sigma70_r4_t2"/>
</dbReference>
<comment type="caution">
    <text evidence="7">The sequence shown here is derived from an EMBL/GenBank/DDBJ whole genome shotgun (WGS) entry which is preliminary data.</text>
</comment>
<evidence type="ECO:0000256" key="1">
    <source>
        <dbReference type="ARBA" id="ARBA00010641"/>
    </source>
</evidence>
<sequence>MSKILQSFQENEAGIRRYLSRFLRNAQDVDDSLQETFLKGFAAETKTDILEPKAFLYRIAKNVALYEMRKKRKNHVGYLEDSGGMELLEDTEQPGAGEQIDGRRKLVILAKAVATLPPQCRRAFLMRRVEGLRYKQIANRMNISVSAVEKHVTNAVIKCNDYLLQQGLEPSEFSSADKTALAAAVHKRKTVANER</sequence>
<dbReference type="InterPro" id="IPR036388">
    <property type="entry name" value="WH-like_DNA-bd_sf"/>
</dbReference>
<dbReference type="InterPro" id="IPR013324">
    <property type="entry name" value="RNA_pol_sigma_r3/r4-like"/>
</dbReference>
<dbReference type="InterPro" id="IPR014284">
    <property type="entry name" value="RNA_pol_sigma-70_dom"/>
</dbReference>
<keyword evidence="4" id="KW-0804">Transcription</keyword>
<dbReference type="Proteomes" id="UP001560685">
    <property type="component" value="Unassembled WGS sequence"/>
</dbReference>
<protein>
    <submittedName>
        <fullName evidence="7">Sigma-70 family RNA polymerase sigma factor</fullName>
    </submittedName>
</protein>
<evidence type="ECO:0000256" key="2">
    <source>
        <dbReference type="ARBA" id="ARBA00023015"/>
    </source>
</evidence>
<dbReference type="NCBIfam" id="TIGR02937">
    <property type="entry name" value="sigma70-ECF"/>
    <property type="match status" value="1"/>
</dbReference>
<name>A0ABV3Z6U1_9PROT</name>
<dbReference type="InterPro" id="IPR013325">
    <property type="entry name" value="RNA_pol_sigma_r2"/>
</dbReference>
<evidence type="ECO:0000313" key="7">
    <source>
        <dbReference type="EMBL" id="MEX6634515.1"/>
    </source>
</evidence>
<dbReference type="PANTHER" id="PTHR43133:SF63">
    <property type="entry name" value="RNA POLYMERASE SIGMA FACTOR FECI-RELATED"/>
    <property type="match status" value="1"/>
</dbReference>
<gene>
    <name evidence="7" type="ORF">ABFZ84_13245</name>
</gene>
<evidence type="ECO:0000259" key="5">
    <source>
        <dbReference type="Pfam" id="PF04542"/>
    </source>
</evidence>
<evidence type="ECO:0000256" key="4">
    <source>
        <dbReference type="ARBA" id="ARBA00023163"/>
    </source>
</evidence>
<dbReference type="InterPro" id="IPR007627">
    <property type="entry name" value="RNA_pol_sigma70_r2"/>
</dbReference>
<feature type="domain" description="RNA polymerase sigma factor 70 region 4 type 2" evidence="6">
    <location>
        <begin position="108"/>
        <end position="159"/>
    </location>
</feature>
<reference evidence="7 8" key="1">
    <citation type="submission" date="2024-05" db="EMBL/GenBank/DDBJ databases">
        <title>Three bacterial strains, DH-69, EH-24, and ECK-19 isolated from coastal sediments.</title>
        <authorList>
            <person name="Ye Y.-Q."/>
            <person name="Du Z.-J."/>
        </authorList>
    </citation>
    <scope>NUCLEOTIDE SEQUENCE [LARGE SCALE GENOMIC DNA]</scope>
    <source>
        <strain evidence="7 8">ECK-19</strain>
    </source>
</reference>
<dbReference type="InterPro" id="IPR039425">
    <property type="entry name" value="RNA_pol_sigma-70-like"/>
</dbReference>
<evidence type="ECO:0000259" key="6">
    <source>
        <dbReference type="Pfam" id="PF08281"/>
    </source>
</evidence>
<dbReference type="SUPFAM" id="SSF88659">
    <property type="entry name" value="Sigma3 and sigma4 domains of RNA polymerase sigma factors"/>
    <property type="match status" value="1"/>
</dbReference>
<evidence type="ECO:0000313" key="8">
    <source>
        <dbReference type="Proteomes" id="UP001560685"/>
    </source>
</evidence>
<dbReference type="Gene3D" id="1.10.10.10">
    <property type="entry name" value="Winged helix-like DNA-binding domain superfamily/Winged helix DNA-binding domain"/>
    <property type="match status" value="1"/>
</dbReference>